<sequence length="64" mass="7708">MIILIWHIWDKMSGHWTYLTPISLIATILITVLFIIRLWIEHQDKQQRNAKKVTQPDLVEQKNK</sequence>
<keyword evidence="1" id="KW-0812">Transmembrane</keyword>
<accession>A0ABM7Z7P0</accession>
<keyword evidence="1" id="KW-0472">Membrane</keyword>
<evidence type="ECO:0000313" key="2">
    <source>
        <dbReference type="EMBL" id="BDI19175.1"/>
    </source>
</evidence>
<keyword evidence="1" id="KW-1133">Transmembrane helix</keyword>
<dbReference type="EMBL" id="AP025732">
    <property type="protein sequence ID" value="BDI19175.1"/>
    <property type="molecule type" value="Genomic_DNA"/>
</dbReference>
<dbReference type="RefSeq" id="WP_251956635.1">
    <property type="nucleotide sequence ID" value="NZ_AP025732.1"/>
</dbReference>
<keyword evidence="3" id="KW-1185">Reference proteome</keyword>
<name>A0ABM7Z7P0_NOSCO</name>
<dbReference type="Proteomes" id="UP001055453">
    <property type="component" value="Chromosome"/>
</dbReference>
<organism evidence="2 3">
    <name type="scientific">Nostoc cf. commune SO-36</name>
    <dbReference type="NCBI Taxonomy" id="449208"/>
    <lineage>
        <taxon>Bacteria</taxon>
        <taxon>Bacillati</taxon>
        <taxon>Cyanobacteriota</taxon>
        <taxon>Cyanophyceae</taxon>
        <taxon>Nostocales</taxon>
        <taxon>Nostocaceae</taxon>
        <taxon>Nostoc</taxon>
    </lineage>
</organism>
<reference evidence="2" key="1">
    <citation type="submission" date="2022-04" db="EMBL/GenBank/DDBJ databases">
        <title>Complete genome sequence of a cyanobacterium, Nostoc sp. SO-36, isolated in Antarctica.</title>
        <authorList>
            <person name="Kanesaki Y."/>
            <person name="Effendi D."/>
            <person name="Sakamoto T."/>
            <person name="Ohtani S."/>
            <person name="Awai K."/>
        </authorList>
    </citation>
    <scope>NUCLEOTIDE SEQUENCE</scope>
    <source>
        <strain evidence="2">SO-36</strain>
    </source>
</reference>
<evidence type="ECO:0000256" key="1">
    <source>
        <dbReference type="SAM" id="Phobius"/>
    </source>
</evidence>
<protein>
    <submittedName>
        <fullName evidence="2">Uncharacterized protein</fullName>
    </submittedName>
</protein>
<gene>
    <name evidence="2" type="ORF">ANSO36C_49770</name>
</gene>
<evidence type="ECO:0000313" key="3">
    <source>
        <dbReference type="Proteomes" id="UP001055453"/>
    </source>
</evidence>
<proteinExistence type="predicted"/>
<feature type="transmembrane region" description="Helical" evidence="1">
    <location>
        <begin position="18"/>
        <end position="40"/>
    </location>
</feature>